<accession>A0A9R1VIS1</accession>
<organism evidence="1 2">
    <name type="scientific">Lactuca sativa</name>
    <name type="common">Garden lettuce</name>
    <dbReference type="NCBI Taxonomy" id="4236"/>
    <lineage>
        <taxon>Eukaryota</taxon>
        <taxon>Viridiplantae</taxon>
        <taxon>Streptophyta</taxon>
        <taxon>Embryophyta</taxon>
        <taxon>Tracheophyta</taxon>
        <taxon>Spermatophyta</taxon>
        <taxon>Magnoliopsida</taxon>
        <taxon>eudicotyledons</taxon>
        <taxon>Gunneridae</taxon>
        <taxon>Pentapetalae</taxon>
        <taxon>asterids</taxon>
        <taxon>campanulids</taxon>
        <taxon>Asterales</taxon>
        <taxon>Asteraceae</taxon>
        <taxon>Cichorioideae</taxon>
        <taxon>Cichorieae</taxon>
        <taxon>Lactucinae</taxon>
        <taxon>Lactuca</taxon>
    </lineage>
</organism>
<protein>
    <submittedName>
        <fullName evidence="1">Uncharacterized protein</fullName>
    </submittedName>
</protein>
<comment type="caution">
    <text evidence="1">The sequence shown here is derived from an EMBL/GenBank/DDBJ whole genome shotgun (WGS) entry which is preliminary data.</text>
</comment>
<keyword evidence="2" id="KW-1185">Reference proteome</keyword>
<sequence length="100" mass="11911">MSMFCICFVIHLLELKIKQKKVEAKTKKVDIMKMPFHGYSPLDKANLIDLYTRVELKFEHRNSKDCSYGPLYEWQLYMYASNAVRLRLLAVTYEDKIEIN</sequence>
<proteinExistence type="predicted"/>
<dbReference type="AlphaFoldDB" id="A0A9R1VIS1"/>
<evidence type="ECO:0000313" key="1">
    <source>
        <dbReference type="EMBL" id="KAJ0206114.1"/>
    </source>
</evidence>
<dbReference type="Proteomes" id="UP000235145">
    <property type="component" value="Unassembled WGS sequence"/>
</dbReference>
<reference evidence="1 2" key="1">
    <citation type="journal article" date="2017" name="Nat. Commun.">
        <title>Genome assembly with in vitro proximity ligation data and whole-genome triplication in lettuce.</title>
        <authorList>
            <person name="Reyes-Chin-Wo S."/>
            <person name="Wang Z."/>
            <person name="Yang X."/>
            <person name="Kozik A."/>
            <person name="Arikit S."/>
            <person name="Song C."/>
            <person name="Xia L."/>
            <person name="Froenicke L."/>
            <person name="Lavelle D.O."/>
            <person name="Truco M.J."/>
            <person name="Xia R."/>
            <person name="Zhu S."/>
            <person name="Xu C."/>
            <person name="Xu H."/>
            <person name="Xu X."/>
            <person name="Cox K."/>
            <person name="Korf I."/>
            <person name="Meyers B.C."/>
            <person name="Michelmore R.W."/>
        </authorList>
    </citation>
    <scope>NUCLEOTIDE SEQUENCE [LARGE SCALE GENOMIC DNA]</scope>
    <source>
        <strain evidence="2">cv. Salinas</strain>
        <tissue evidence="1">Seedlings</tissue>
    </source>
</reference>
<name>A0A9R1VIS1_LACSA</name>
<gene>
    <name evidence="1" type="ORF">LSAT_V11C500268730</name>
</gene>
<dbReference type="EMBL" id="NBSK02000005">
    <property type="protein sequence ID" value="KAJ0206114.1"/>
    <property type="molecule type" value="Genomic_DNA"/>
</dbReference>
<evidence type="ECO:0000313" key="2">
    <source>
        <dbReference type="Proteomes" id="UP000235145"/>
    </source>
</evidence>